<dbReference type="PIRSF" id="PIRSF001500">
    <property type="entry name" value="Chor_mut_pdt_Ppr"/>
    <property type="match status" value="1"/>
</dbReference>
<keyword evidence="5" id="KW-0584">Phenylalanine biosynthesis</keyword>
<dbReference type="PANTHER" id="PTHR21022">
    <property type="entry name" value="PREPHENATE DEHYDRATASE P PROTEIN"/>
    <property type="match status" value="1"/>
</dbReference>
<dbReference type="Proteomes" id="UP000326178">
    <property type="component" value="Chromosome"/>
</dbReference>
<comment type="catalytic activity">
    <reaction evidence="7">
        <text>prephenate + H(+) = 3-phenylpyruvate + CO2 + H2O</text>
        <dbReference type="Rhea" id="RHEA:21648"/>
        <dbReference type="ChEBI" id="CHEBI:15377"/>
        <dbReference type="ChEBI" id="CHEBI:15378"/>
        <dbReference type="ChEBI" id="CHEBI:16526"/>
        <dbReference type="ChEBI" id="CHEBI:18005"/>
        <dbReference type="ChEBI" id="CHEBI:29934"/>
        <dbReference type="EC" id="4.2.1.51"/>
    </reaction>
</comment>
<evidence type="ECO:0000259" key="9">
    <source>
        <dbReference type="PROSITE" id="PS51171"/>
    </source>
</evidence>
<evidence type="ECO:0000256" key="3">
    <source>
        <dbReference type="ARBA" id="ARBA00022605"/>
    </source>
</evidence>
<dbReference type="KEGG" id="snk:CP967_17215"/>
<dbReference type="PROSITE" id="PS51171">
    <property type="entry name" value="PREPHENATE_DEHYDR_3"/>
    <property type="match status" value="1"/>
</dbReference>
<dbReference type="Gene3D" id="3.30.70.260">
    <property type="match status" value="1"/>
</dbReference>
<evidence type="ECO:0000256" key="7">
    <source>
        <dbReference type="ARBA" id="ARBA00047848"/>
    </source>
</evidence>
<dbReference type="AlphaFoldDB" id="A0A5J6FBI9"/>
<evidence type="ECO:0000256" key="2">
    <source>
        <dbReference type="ARBA" id="ARBA00013147"/>
    </source>
</evidence>
<evidence type="ECO:0000256" key="4">
    <source>
        <dbReference type="ARBA" id="ARBA00023141"/>
    </source>
</evidence>
<comment type="pathway">
    <text evidence="1">Amino-acid biosynthesis; L-phenylalanine biosynthesis; phenylpyruvate from prephenate: step 1/1.</text>
</comment>
<evidence type="ECO:0000256" key="1">
    <source>
        <dbReference type="ARBA" id="ARBA00004741"/>
    </source>
</evidence>
<reference evidence="10 11" key="1">
    <citation type="submission" date="2017-09" db="EMBL/GenBank/DDBJ databases">
        <authorList>
            <person name="Lee N."/>
            <person name="Cho B.-K."/>
        </authorList>
    </citation>
    <scope>NUCLEOTIDE SEQUENCE [LARGE SCALE GENOMIC DNA]</scope>
    <source>
        <strain evidence="10 11">ATCC 12769</strain>
    </source>
</reference>
<dbReference type="UniPathway" id="UPA00121">
    <property type="reaction ID" value="UER00345"/>
</dbReference>
<protein>
    <recommendedName>
        <fullName evidence="2">prephenate dehydratase</fullName>
        <ecNumber evidence="2">4.2.1.51</ecNumber>
    </recommendedName>
</protein>
<feature type="domain" description="Prephenate dehydratase" evidence="9">
    <location>
        <begin position="2"/>
        <end position="183"/>
    </location>
</feature>
<dbReference type="InterPro" id="IPR001086">
    <property type="entry name" value="Preph_deHydtase"/>
</dbReference>
<evidence type="ECO:0000256" key="5">
    <source>
        <dbReference type="ARBA" id="ARBA00023222"/>
    </source>
</evidence>
<keyword evidence="3" id="KW-0028">Amino-acid biosynthesis</keyword>
<dbReference type="CDD" id="cd04905">
    <property type="entry name" value="ACT_CM-PDT"/>
    <property type="match status" value="1"/>
</dbReference>
<keyword evidence="11" id="KW-1185">Reference proteome</keyword>
<gene>
    <name evidence="10" type="primary">pheA</name>
    <name evidence="10" type="ORF">CP967_17215</name>
</gene>
<dbReference type="EMBL" id="CP023702">
    <property type="protein sequence ID" value="QEU73501.1"/>
    <property type="molecule type" value="Genomic_DNA"/>
</dbReference>
<dbReference type="OrthoDB" id="9802281at2"/>
<dbReference type="RefSeq" id="WP_150488807.1">
    <property type="nucleotide sequence ID" value="NZ_BMUV01000010.1"/>
</dbReference>
<dbReference type="SUPFAM" id="SSF53850">
    <property type="entry name" value="Periplasmic binding protein-like II"/>
    <property type="match status" value="1"/>
</dbReference>
<dbReference type="NCBIfam" id="NF008865">
    <property type="entry name" value="PRK11898.1"/>
    <property type="match status" value="1"/>
</dbReference>
<evidence type="ECO:0000256" key="6">
    <source>
        <dbReference type="ARBA" id="ARBA00023239"/>
    </source>
</evidence>
<dbReference type="InterPro" id="IPR045865">
    <property type="entry name" value="ACT-like_dom_sf"/>
</dbReference>
<dbReference type="CDD" id="cd13632">
    <property type="entry name" value="PBP2_Aa-PDT_like"/>
    <property type="match status" value="1"/>
</dbReference>
<sequence length="313" mass="32750">MTYAYLGPRGTFAEAALRLLPAATGSPWTPFTTVGTALDAVRDGTVSTAVVPLENSVRGVVPATLDELAGSGNTLHITAEIELPVGFSLMAKPGTRLDDIQRVLSHPHAHGQCRQWLAGRLPNARVLLSTSTASAAREVSESDLACDAAIAAPVAAERYGLEVLASGIGEREDAITRFVALRRAAPAPAPTGRDRSSFLLPADEVRGRPVTDLLASFSGRGVDVTWVQSWPAGTGLGSYHFFLDVNGHIDDEGVGLAIMALHRKGINVCFLGSYPHAGAPEPGPVVDAQAGALGSRSSEEWLEVLRAGDAFVA</sequence>
<feature type="site" description="Essential for prephenate dehydratase activity" evidence="8">
    <location>
        <position position="176"/>
    </location>
</feature>
<dbReference type="Gene3D" id="3.40.190.10">
    <property type="entry name" value="Periplasmic binding protein-like II"/>
    <property type="match status" value="2"/>
</dbReference>
<dbReference type="GO" id="GO:0005737">
    <property type="term" value="C:cytoplasm"/>
    <property type="evidence" value="ECO:0007669"/>
    <property type="project" value="TreeGrafter"/>
</dbReference>
<accession>A0A5J6FBI9</accession>
<keyword evidence="6 10" id="KW-0456">Lyase</keyword>
<dbReference type="GO" id="GO:0009094">
    <property type="term" value="P:L-phenylalanine biosynthetic process"/>
    <property type="evidence" value="ECO:0007669"/>
    <property type="project" value="UniProtKB-UniPathway"/>
</dbReference>
<evidence type="ECO:0000256" key="8">
    <source>
        <dbReference type="PIRSR" id="PIRSR001500-2"/>
    </source>
</evidence>
<name>A0A5J6FBI9_9ACTN</name>
<dbReference type="PANTHER" id="PTHR21022:SF19">
    <property type="entry name" value="PREPHENATE DEHYDRATASE-RELATED"/>
    <property type="match status" value="1"/>
</dbReference>
<evidence type="ECO:0000313" key="11">
    <source>
        <dbReference type="Proteomes" id="UP000326178"/>
    </source>
</evidence>
<dbReference type="Pfam" id="PF00800">
    <property type="entry name" value="PDT"/>
    <property type="match status" value="1"/>
</dbReference>
<dbReference type="GO" id="GO:0004664">
    <property type="term" value="F:prephenate dehydratase activity"/>
    <property type="evidence" value="ECO:0007669"/>
    <property type="project" value="UniProtKB-EC"/>
</dbReference>
<evidence type="ECO:0000313" key="10">
    <source>
        <dbReference type="EMBL" id="QEU73501.1"/>
    </source>
</evidence>
<proteinExistence type="predicted"/>
<dbReference type="EC" id="4.2.1.51" evidence="2"/>
<dbReference type="SUPFAM" id="SSF55021">
    <property type="entry name" value="ACT-like"/>
    <property type="match status" value="1"/>
</dbReference>
<dbReference type="InterPro" id="IPR008242">
    <property type="entry name" value="Chor_mutase/pphenate_deHydtase"/>
</dbReference>
<organism evidence="10 11">
    <name type="scientific">Streptomyces nitrosporeus</name>
    <dbReference type="NCBI Taxonomy" id="28894"/>
    <lineage>
        <taxon>Bacteria</taxon>
        <taxon>Bacillati</taxon>
        <taxon>Actinomycetota</taxon>
        <taxon>Actinomycetes</taxon>
        <taxon>Kitasatosporales</taxon>
        <taxon>Streptomycetaceae</taxon>
        <taxon>Streptomyces</taxon>
    </lineage>
</organism>
<keyword evidence="4" id="KW-0057">Aromatic amino acid biosynthesis</keyword>